<dbReference type="PANTHER" id="PTHR30582:SF2">
    <property type="entry name" value="L,D-TRANSPEPTIDASE YCIB-RELATED"/>
    <property type="match status" value="1"/>
</dbReference>
<dbReference type="GO" id="GO:0005576">
    <property type="term" value="C:extracellular region"/>
    <property type="evidence" value="ECO:0007669"/>
    <property type="project" value="TreeGrafter"/>
</dbReference>
<dbReference type="GO" id="GO:0008360">
    <property type="term" value="P:regulation of cell shape"/>
    <property type="evidence" value="ECO:0007669"/>
    <property type="project" value="UniProtKB-UniRule"/>
</dbReference>
<feature type="region of interest" description="Disordered" evidence="8">
    <location>
        <begin position="205"/>
        <end position="246"/>
    </location>
</feature>
<organism evidence="11 12">
    <name type="scientific">Sandaracinus amylolyticus</name>
    <dbReference type="NCBI Taxonomy" id="927083"/>
    <lineage>
        <taxon>Bacteria</taxon>
        <taxon>Pseudomonadati</taxon>
        <taxon>Myxococcota</taxon>
        <taxon>Polyangia</taxon>
        <taxon>Polyangiales</taxon>
        <taxon>Sandaracinaceae</taxon>
        <taxon>Sandaracinus</taxon>
    </lineage>
</organism>
<dbReference type="EMBL" id="CP011125">
    <property type="protein sequence ID" value="AKF07434.1"/>
    <property type="molecule type" value="Genomic_DNA"/>
</dbReference>
<dbReference type="GO" id="GO:0016740">
    <property type="term" value="F:transferase activity"/>
    <property type="evidence" value="ECO:0007669"/>
    <property type="project" value="UniProtKB-KW"/>
</dbReference>
<keyword evidence="9" id="KW-0732">Signal</keyword>
<feature type="active site" description="Proton donor/acceptor" evidence="7">
    <location>
        <position position="530"/>
    </location>
</feature>
<dbReference type="InterPro" id="IPR050979">
    <property type="entry name" value="LD-transpeptidase"/>
</dbReference>
<dbReference type="KEGG" id="samy:DB32_004583"/>
<evidence type="ECO:0000259" key="10">
    <source>
        <dbReference type="PROSITE" id="PS52029"/>
    </source>
</evidence>
<proteinExistence type="inferred from homology"/>
<feature type="compositionally biased region" description="Low complexity" evidence="8">
    <location>
        <begin position="210"/>
        <end position="219"/>
    </location>
</feature>
<dbReference type="PANTHER" id="PTHR30582">
    <property type="entry name" value="L,D-TRANSPEPTIDASE"/>
    <property type="match status" value="1"/>
</dbReference>
<dbReference type="InterPro" id="IPR038063">
    <property type="entry name" value="Transpep_catalytic_dom"/>
</dbReference>
<comment type="similarity">
    <text evidence="2">Belongs to the YkuD family.</text>
</comment>
<evidence type="ECO:0000313" key="11">
    <source>
        <dbReference type="EMBL" id="AKF07434.1"/>
    </source>
</evidence>
<keyword evidence="3" id="KW-0808">Transferase</keyword>
<reference evidence="11 12" key="1">
    <citation type="submission" date="2015-03" db="EMBL/GenBank/DDBJ databases">
        <title>Genome assembly of Sandaracinus amylolyticus DSM 53668.</title>
        <authorList>
            <person name="Sharma G."/>
            <person name="Subramanian S."/>
        </authorList>
    </citation>
    <scope>NUCLEOTIDE SEQUENCE [LARGE SCALE GENOMIC DNA]</scope>
    <source>
        <strain evidence="11 12">DSM 53668</strain>
    </source>
</reference>
<dbReference type="GO" id="GO:0071972">
    <property type="term" value="F:peptidoglycan L,D-transpeptidase activity"/>
    <property type="evidence" value="ECO:0007669"/>
    <property type="project" value="TreeGrafter"/>
</dbReference>
<evidence type="ECO:0000256" key="2">
    <source>
        <dbReference type="ARBA" id="ARBA00005992"/>
    </source>
</evidence>
<evidence type="ECO:0000256" key="5">
    <source>
        <dbReference type="ARBA" id="ARBA00022984"/>
    </source>
</evidence>
<dbReference type="PROSITE" id="PS51257">
    <property type="entry name" value="PROKAR_LIPOPROTEIN"/>
    <property type="match status" value="1"/>
</dbReference>
<evidence type="ECO:0000256" key="4">
    <source>
        <dbReference type="ARBA" id="ARBA00022960"/>
    </source>
</evidence>
<evidence type="ECO:0000256" key="8">
    <source>
        <dbReference type="SAM" id="MobiDB-lite"/>
    </source>
</evidence>
<sequence length="592" mass="64827">MSRRNHSLLVALATGAFVASVLIACGSSSSEEGADAGATVGAAPREAVDSGRPDAARPPSGPPKRIFTKRFVVNVRARPDRESPRIGYLRAGAVLQATTADPVSTEGCREGWFELTTGGFVCNGRDVIAFEGRRLPERRPAQPDWEEPLPYRFARTRRDNTPMYRRLPSDLEAAVHEGYRVPGMQLEHLPDGGVRFTEEVAAAPVEMGSEESAASASAELADSRTDRREAIPERAAQPAVAREPQVAEASAAAAAAAASGEPPDEEARMVTLGDLQGERGGLLHRRLVKGFIVSLDRDMRAGARRYWRTLSNGFVPYHSQVEVRGSTFQGVRLDPPVEGAVAAAPEAAPAEGEAATASAPAAPRWELPIGFVMSSKTTSFTRGRDGRPRRSRAPGYHYAFRITGRETHRDREYLVGHDERLYETSEIRIVEAHDPPPEVGPEDHWIEVDLGNQSLVAYEGRTPVYATLVSTGRVRDPEDPLRDMRTPTGLFRITSKHVTHTMDGDHAVDGPYSIEDVPYVMYFQLAYALHSAFWHDGFGRPRSHGCVNLAPLDARWIFQWAGPALPEAWHGSYPTETQPGTWLWIHGETPEG</sequence>
<feature type="compositionally biased region" description="Basic and acidic residues" evidence="8">
    <location>
        <begin position="46"/>
        <end position="55"/>
    </location>
</feature>
<dbReference type="STRING" id="927083.DB32_004583"/>
<name>A0A0F6SFS1_9BACT</name>
<evidence type="ECO:0000256" key="7">
    <source>
        <dbReference type="PROSITE-ProRule" id="PRU01373"/>
    </source>
</evidence>
<evidence type="ECO:0000256" key="6">
    <source>
        <dbReference type="ARBA" id="ARBA00023316"/>
    </source>
</evidence>
<protein>
    <recommendedName>
        <fullName evidence="10">L,D-TPase catalytic domain-containing protein</fullName>
    </recommendedName>
</protein>
<accession>A0A0F6SFS1</accession>
<dbReference type="Proteomes" id="UP000034883">
    <property type="component" value="Chromosome"/>
</dbReference>
<feature type="signal peptide" evidence="9">
    <location>
        <begin position="1"/>
        <end position="24"/>
    </location>
</feature>
<dbReference type="UniPathway" id="UPA00219"/>
<evidence type="ECO:0000256" key="3">
    <source>
        <dbReference type="ARBA" id="ARBA00022679"/>
    </source>
</evidence>
<feature type="chain" id="PRO_5002509996" description="L,D-TPase catalytic domain-containing protein" evidence="9">
    <location>
        <begin position="25"/>
        <end position="592"/>
    </location>
</feature>
<dbReference type="OrthoDB" id="5492233at2"/>
<gene>
    <name evidence="11" type="ORF">DB32_004583</name>
</gene>
<feature type="active site" description="Nucleophile" evidence="7">
    <location>
        <position position="546"/>
    </location>
</feature>
<dbReference type="PROSITE" id="PS52029">
    <property type="entry name" value="LD_TPASE"/>
    <property type="match status" value="1"/>
</dbReference>
<dbReference type="GO" id="GO:0018104">
    <property type="term" value="P:peptidoglycan-protein cross-linking"/>
    <property type="evidence" value="ECO:0007669"/>
    <property type="project" value="TreeGrafter"/>
</dbReference>
<keyword evidence="5 7" id="KW-0573">Peptidoglycan synthesis</keyword>
<keyword evidence="6 7" id="KW-0961">Cell wall biogenesis/degradation</keyword>
<dbReference type="RefSeq" id="WP_157069288.1">
    <property type="nucleotide sequence ID" value="NZ_CP011125.1"/>
</dbReference>
<dbReference type="InterPro" id="IPR005490">
    <property type="entry name" value="LD_TPept_cat_dom"/>
</dbReference>
<dbReference type="Pfam" id="PF03734">
    <property type="entry name" value="YkuD"/>
    <property type="match status" value="1"/>
</dbReference>
<evidence type="ECO:0000256" key="1">
    <source>
        <dbReference type="ARBA" id="ARBA00004752"/>
    </source>
</evidence>
<comment type="pathway">
    <text evidence="1 7">Cell wall biogenesis; peptidoglycan biosynthesis.</text>
</comment>
<dbReference type="AlphaFoldDB" id="A0A0F6SFS1"/>
<keyword evidence="12" id="KW-1185">Reference proteome</keyword>
<feature type="compositionally biased region" description="Basic and acidic residues" evidence="8">
    <location>
        <begin position="221"/>
        <end position="232"/>
    </location>
</feature>
<feature type="domain" description="L,D-TPase catalytic" evidence="10">
    <location>
        <begin position="444"/>
        <end position="586"/>
    </location>
</feature>
<keyword evidence="4 7" id="KW-0133">Cell shape</keyword>
<evidence type="ECO:0000256" key="9">
    <source>
        <dbReference type="SAM" id="SignalP"/>
    </source>
</evidence>
<dbReference type="SUPFAM" id="SSF141523">
    <property type="entry name" value="L,D-transpeptidase catalytic domain-like"/>
    <property type="match status" value="1"/>
</dbReference>
<dbReference type="GO" id="GO:0071555">
    <property type="term" value="P:cell wall organization"/>
    <property type="evidence" value="ECO:0007669"/>
    <property type="project" value="UniProtKB-UniRule"/>
</dbReference>
<dbReference type="CDD" id="cd16913">
    <property type="entry name" value="YkuD_like"/>
    <property type="match status" value="1"/>
</dbReference>
<feature type="region of interest" description="Disordered" evidence="8">
    <location>
        <begin position="30"/>
        <end position="64"/>
    </location>
</feature>
<evidence type="ECO:0000313" key="12">
    <source>
        <dbReference type="Proteomes" id="UP000034883"/>
    </source>
</evidence>
<dbReference type="Gene3D" id="2.40.440.10">
    <property type="entry name" value="L,D-transpeptidase catalytic domain-like"/>
    <property type="match status" value="1"/>
</dbReference>